<dbReference type="Proteomes" id="UP001631993">
    <property type="component" value="Unassembled WGS sequence"/>
</dbReference>
<accession>A0ABW9IYD9</accession>
<feature type="domain" description="Carrier" evidence="3">
    <location>
        <begin position="85"/>
        <end position="161"/>
    </location>
</feature>
<evidence type="ECO:0000313" key="5">
    <source>
        <dbReference type="Proteomes" id="UP001631993"/>
    </source>
</evidence>
<comment type="caution">
    <text evidence="4">The sequence shown here is derived from an EMBL/GenBank/DDBJ whole genome shotgun (WGS) entry which is preliminary data.</text>
</comment>
<evidence type="ECO:0000313" key="4">
    <source>
        <dbReference type="EMBL" id="MFM9653450.1"/>
    </source>
</evidence>
<keyword evidence="1" id="KW-0596">Phosphopantetheine</keyword>
<dbReference type="Pfam" id="PF00550">
    <property type="entry name" value="PP-binding"/>
    <property type="match status" value="1"/>
</dbReference>
<dbReference type="InterPro" id="IPR009081">
    <property type="entry name" value="PP-bd_ACP"/>
</dbReference>
<dbReference type="SUPFAM" id="SSF47336">
    <property type="entry name" value="ACP-like"/>
    <property type="match status" value="1"/>
</dbReference>
<dbReference type="PROSITE" id="PS00012">
    <property type="entry name" value="PHOSPHOPANTETHEINE"/>
    <property type="match status" value="1"/>
</dbReference>
<dbReference type="RefSeq" id="WP_369277039.1">
    <property type="nucleotide sequence ID" value="NZ_JBJVMW010000026.1"/>
</dbReference>
<gene>
    <name evidence="4" type="ORF">ACKI1S_46170</name>
</gene>
<sequence length="161" mass="17530">MTVQAIPENPHFQGIYRRTADSACVVAVAPRSFMSVPEVRAVLGELLEAPPHRFVFTVLHSGEGLEDDAVSDEVVAARKFHRMRSPKGPVESRLAERIHLTLPDSAVLSMTDDIKDLGGDSLLCLELSEAIADIWDVEIEPVDVFRVDSLAALAADVEAGR</sequence>
<dbReference type="Gene3D" id="1.10.1200.10">
    <property type="entry name" value="ACP-like"/>
    <property type="match status" value="1"/>
</dbReference>
<dbReference type="PROSITE" id="PS50075">
    <property type="entry name" value="CARRIER"/>
    <property type="match status" value="1"/>
</dbReference>
<evidence type="ECO:0000259" key="3">
    <source>
        <dbReference type="PROSITE" id="PS50075"/>
    </source>
</evidence>
<name>A0ABW9IYD9_STRGJ</name>
<evidence type="ECO:0000256" key="2">
    <source>
        <dbReference type="ARBA" id="ARBA00022553"/>
    </source>
</evidence>
<reference evidence="4 5" key="1">
    <citation type="submission" date="2024-12" db="EMBL/GenBank/DDBJ databases">
        <title>Forecasting of Potato common scab and diversities of Pathogenic streptomyces spp. in china.</title>
        <authorList>
            <person name="Handique U."/>
            <person name="Wu J."/>
        </authorList>
    </citation>
    <scope>NUCLEOTIDE SEQUENCE [LARGE SCALE GENOMIC DNA]</scope>
    <source>
        <strain evidence="4 5">ZRIMU1585</strain>
    </source>
</reference>
<dbReference type="InterPro" id="IPR036736">
    <property type="entry name" value="ACP-like_sf"/>
</dbReference>
<proteinExistence type="predicted"/>
<dbReference type="InterPro" id="IPR006162">
    <property type="entry name" value="Ppantetheine_attach_site"/>
</dbReference>
<protein>
    <submittedName>
        <fullName evidence="4">Acyl carrier protein</fullName>
    </submittedName>
</protein>
<keyword evidence="2" id="KW-0597">Phosphoprotein</keyword>
<dbReference type="EMBL" id="JBJVNE010000051">
    <property type="protein sequence ID" value="MFM9653450.1"/>
    <property type="molecule type" value="Genomic_DNA"/>
</dbReference>
<organism evidence="4 5">
    <name type="scientific">Streptomyces galilaeus</name>
    <dbReference type="NCBI Taxonomy" id="33899"/>
    <lineage>
        <taxon>Bacteria</taxon>
        <taxon>Bacillati</taxon>
        <taxon>Actinomycetota</taxon>
        <taxon>Actinomycetes</taxon>
        <taxon>Kitasatosporales</taxon>
        <taxon>Streptomycetaceae</taxon>
        <taxon>Streptomyces</taxon>
    </lineage>
</organism>
<evidence type="ECO:0000256" key="1">
    <source>
        <dbReference type="ARBA" id="ARBA00022450"/>
    </source>
</evidence>
<keyword evidence="5" id="KW-1185">Reference proteome</keyword>